<evidence type="ECO:0000313" key="7">
    <source>
        <dbReference type="Proteomes" id="UP001140560"/>
    </source>
</evidence>
<accession>A0A9W8XZZ1</accession>
<keyword evidence="4" id="KW-0456">Lyase</keyword>
<dbReference type="AlphaFoldDB" id="A0A9W8XZZ1"/>
<keyword evidence="2" id="KW-0479">Metal-binding</keyword>
<protein>
    <recommendedName>
        <fullName evidence="5">CENP-V/GFA domain-containing protein</fullName>
    </recommendedName>
</protein>
<name>A0A9W8XZZ1_9PLEO</name>
<evidence type="ECO:0000313" key="6">
    <source>
        <dbReference type="EMBL" id="KAJ4362912.1"/>
    </source>
</evidence>
<dbReference type="Proteomes" id="UP001140560">
    <property type="component" value="Unassembled WGS sequence"/>
</dbReference>
<dbReference type="Gene3D" id="3.90.1590.10">
    <property type="entry name" value="glutathione-dependent formaldehyde- activating enzyme (gfa)"/>
    <property type="match status" value="2"/>
</dbReference>
<dbReference type="PANTHER" id="PTHR33337:SF40">
    <property type="entry name" value="CENP-V_GFA DOMAIN-CONTAINING PROTEIN-RELATED"/>
    <property type="match status" value="1"/>
</dbReference>
<dbReference type="GO" id="GO:0046872">
    <property type="term" value="F:metal ion binding"/>
    <property type="evidence" value="ECO:0007669"/>
    <property type="project" value="UniProtKB-KW"/>
</dbReference>
<keyword evidence="3" id="KW-0862">Zinc</keyword>
<organism evidence="6 7">
    <name type="scientific">Neocucurbitaria cava</name>
    <dbReference type="NCBI Taxonomy" id="798079"/>
    <lineage>
        <taxon>Eukaryota</taxon>
        <taxon>Fungi</taxon>
        <taxon>Dikarya</taxon>
        <taxon>Ascomycota</taxon>
        <taxon>Pezizomycotina</taxon>
        <taxon>Dothideomycetes</taxon>
        <taxon>Pleosporomycetidae</taxon>
        <taxon>Pleosporales</taxon>
        <taxon>Pleosporineae</taxon>
        <taxon>Cucurbitariaceae</taxon>
        <taxon>Neocucurbitaria</taxon>
    </lineage>
</organism>
<dbReference type="GO" id="GO:0016846">
    <property type="term" value="F:carbon-sulfur lyase activity"/>
    <property type="evidence" value="ECO:0007669"/>
    <property type="project" value="InterPro"/>
</dbReference>
<evidence type="ECO:0000256" key="2">
    <source>
        <dbReference type="ARBA" id="ARBA00022723"/>
    </source>
</evidence>
<dbReference type="PROSITE" id="PS51891">
    <property type="entry name" value="CENP_V_GFA"/>
    <property type="match status" value="1"/>
</dbReference>
<dbReference type="InterPro" id="IPR006913">
    <property type="entry name" value="CENP-V/GFA"/>
</dbReference>
<evidence type="ECO:0000256" key="1">
    <source>
        <dbReference type="ARBA" id="ARBA00005495"/>
    </source>
</evidence>
<dbReference type="EMBL" id="JAPEUY010000020">
    <property type="protein sequence ID" value="KAJ4362912.1"/>
    <property type="molecule type" value="Genomic_DNA"/>
</dbReference>
<gene>
    <name evidence="6" type="ORF">N0V83_010029</name>
</gene>
<evidence type="ECO:0000259" key="5">
    <source>
        <dbReference type="PROSITE" id="PS51891"/>
    </source>
</evidence>
<reference evidence="6" key="1">
    <citation type="submission" date="2022-10" db="EMBL/GenBank/DDBJ databases">
        <title>Tapping the CABI collections for fungal endophytes: first genome assemblies for Collariella, Neodidymelliopsis, Ascochyta clinopodiicola, Didymella pomorum, Didymosphaeria variabile, Neocosmospora piperis and Neocucurbitaria cava.</title>
        <authorList>
            <person name="Hill R."/>
        </authorList>
    </citation>
    <scope>NUCLEOTIDE SEQUENCE</scope>
    <source>
        <strain evidence="6">IMI 356814</strain>
    </source>
</reference>
<feature type="domain" description="CENP-V/GFA" evidence="5">
    <location>
        <begin position="5"/>
        <end position="137"/>
    </location>
</feature>
<keyword evidence="7" id="KW-1185">Reference proteome</keyword>
<proteinExistence type="inferred from homology"/>
<evidence type="ECO:0000256" key="4">
    <source>
        <dbReference type="ARBA" id="ARBA00023239"/>
    </source>
</evidence>
<dbReference type="PANTHER" id="PTHR33337">
    <property type="entry name" value="GFA DOMAIN-CONTAINING PROTEIN"/>
    <property type="match status" value="1"/>
</dbReference>
<dbReference type="SUPFAM" id="SSF51316">
    <property type="entry name" value="Mss4-like"/>
    <property type="match status" value="2"/>
</dbReference>
<evidence type="ECO:0000256" key="3">
    <source>
        <dbReference type="ARBA" id="ARBA00022833"/>
    </source>
</evidence>
<sequence length="387" mass="43303">MASTMEGTITLTVHCLCEANVFKTEVAKSKLPLQAHMCHCDSCRHVSGALYSSETRWPEPRSNVDISKLKVYHFSSQISLLFCPTCSTPIFWLTRNDQSRLLGVWTGALANVNHDIVKFTDHIFVGDTLDGGATEWLRHPNADGAEIKRYKGSDTEKPEDLPEQWPSTAELTGYEAKKESAVPIRCKCKGVDLLLNRGDYSDFKEEDLPFNIDPKTHKLLATLCGCDSCRLQCGVDVFNWTFAEMKNISFGNQNGGRFPGHQNDLKKLVDARDLAIGSLTYHASSPGVLRFFCSTCSACIFYSTDRRPTIIDIAVGVLEASDGALAEGLLSWTYGARIDYREDGDGGWRKELFDRVEKDGEAYRTARSYPKNWKRVDDEKEGKIGKK</sequence>
<dbReference type="OrthoDB" id="5422068at2759"/>
<dbReference type="Pfam" id="PF04828">
    <property type="entry name" value="GFA"/>
    <property type="match status" value="1"/>
</dbReference>
<comment type="similarity">
    <text evidence="1">Belongs to the Gfa family.</text>
</comment>
<dbReference type="InterPro" id="IPR011057">
    <property type="entry name" value="Mss4-like_sf"/>
</dbReference>
<comment type="caution">
    <text evidence="6">The sequence shown here is derived from an EMBL/GenBank/DDBJ whole genome shotgun (WGS) entry which is preliminary data.</text>
</comment>